<proteinExistence type="predicted"/>
<sequence length="501" mass="55556">MTLRILIGALVQESNTFSPYISSMDDFRSNVFLLGDQIKELQIENEVRGGIQAAEDAGVEVVPVLCAYAVSSGKFARHALKELKQLMLSQIRSAEQYDGVYFAMHGAMVAEGCDDVEGELTEEIRRVIGDLPFVLSLDLHANVTTKMIRHTDAIVGYRTYPHMDFYETGYRAVQLLISVLKEGKKPAMAMVKLPMIVPAENSQSTHGPFAELWKEAFEGEQRGISRVTSLFPVQPWLDIAEMGSSAVVVADEAEKAEREAERLAELFWQKRHDFDIRLYSVQQIVELADTYTGEEGPIVISDVADSPGAGSTGDSAFVLRQLLDLGVQERLNSLLVITDERAVEQAIQAGVGQNVELTVGHTLDRSGEPLTIAGKVRRIGDGQFRLNGGHAKNTVANMGRNVVVEIGTLSLLIGERPVFSGDPSMYRTMGLEPERADIVMVKSANQFRADYEAISKRIYILDTPGSSPADITKLSYHHIVRPFYPFDDNFEWKKLKGYTSY</sequence>
<dbReference type="HOGENOM" id="CLU_028172_1_0_9"/>
<dbReference type="PIRSF" id="PIRSF012702">
    <property type="entry name" value="UCP012702"/>
    <property type="match status" value="1"/>
</dbReference>
<reference evidence="4" key="2">
    <citation type="submission" date="2015-03" db="EMBL/GenBank/DDBJ databases">
        <title>Genome sequence of Paenibacillus beijingensis strain DSM 24997T.</title>
        <authorList>
            <person name="Kwak Y."/>
            <person name="Shin J.-H."/>
        </authorList>
    </citation>
    <scope>NUCLEOTIDE SEQUENCE [LARGE SCALE GENOMIC DNA]</scope>
    <source>
        <strain evidence="4">DSM 24997</strain>
    </source>
</reference>
<dbReference type="InterPro" id="IPR009197">
    <property type="entry name" value="MlrC"/>
</dbReference>
<dbReference type="PATRIC" id="fig|1126833.4.peg.3682"/>
<accession>A0A0D5NLM0</accession>
<dbReference type="InterPro" id="IPR010799">
    <property type="entry name" value="MlrC_C"/>
</dbReference>
<evidence type="ECO:0000259" key="1">
    <source>
        <dbReference type="Pfam" id="PF07171"/>
    </source>
</evidence>
<dbReference type="Pfam" id="PF07364">
    <property type="entry name" value="DUF1485"/>
    <property type="match status" value="1"/>
</dbReference>
<dbReference type="KEGG" id="pbj:VN24_16785"/>
<dbReference type="STRING" id="1126833.VN24_16785"/>
<dbReference type="Proteomes" id="UP000032633">
    <property type="component" value="Chromosome"/>
</dbReference>
<keyword evidence="4" id="KW-1185">Reference proteome</keyword>
<evidence type="ECO:0008006" key="5">
    <source>
        <dbReference type="Google" id="ProtNLM"/>
    </source>
</evidence>
<organism evidence="3 4">
    <name type="scientific">Paenibacillus beijingensis</name>
    <dbReference type="NCBI Taxonomy" id="1126833"/>
    <lineage>
        <taxon>Bacteria</taxon>
        <taxon>Bacillati</taxon>
        <taxon>Bacillota</taxon>
        <taxon>Bacilli</taxon>
        <taxon>Bacillales</taxon>
        <taxon>Paenibacillaceae</taxon>
        <taxon>Paenibacillus</taxon>
    </lineage>
</organism>
<gene>
    <name evidence="3" type="ORF">VN24_16785</name>
</gene>
<dbReference type="AlphaFoldDB" id="A0A0D5NLM0"/>
<dbReference type="InterPro" id="IPR015995">
    <property type="entry name" value="MlrC_N"/>
</dbReference>
<dbReference type="RefSeq" id="WP_045671330.1">
    <property type="nucleotide sequence ID" value="NZ_CP011058.1"/>
</dbReference>
<reference evidence="3 4" key="1">
    <citation type="journal article" date="2015" name="J. Biotechnol.">
        <title>Complete genome sequence of Paenibacillus beijingensis 7188(T) (=DSM 24997(T)), a novel rhizobacterium from jujube garden soil.</title>
        <authorList>
            <person name="Kwak Y."/>
            <person name="Shin J.H."/>
        </authorList>
    </citation>
    <scope>NUCLEOTIDE SEQUENCE [LARGE SCALE GENOMIC DNA]</scope>
    <source>
        <strain evidence="3 4">DSM 24997</strain>
    </source>
</reference>
<evidence type="ECO:0000313" key="4">
    <source>
        <dbReference type="Proteomes" id="UP000032633"/>
    </source>
</evidence>
<dbReference type="EMBL" id="CP011058">
    <property type="protein sequence ID" value="AJY75902.1"/>
    <property type="molecule type" value="Genomic_DNA"/>
</dbReference>
<dbReference type="Pfam" id="PF07171">
    <property type="entry name" value="MlrC_C"/>
    <property type="match status" value="1"/>
</dbReference>
<protein>
    <recommendedName>
        <fullName evidence="5">MlrC domain protein</fullName>
    </recommendedName>
</protein>
<name>A0A0D5NLM0_9BACL</name>
<feature type="domain" description="Microcystin LR degradation protein MlrC N-terminal" evidence="2">
    <location>
        <begin position="4"/>
        <end position="288"/>
    </location>
</feature>
<evidence type="ECO:0000259" key="2">
    <source>
        <dbReference type="Pfam" id="PF07364"/>
    </source>
</evidence>
<evidence type="ECO:0000313" key="3">
    <source>
        <dbReference type="EMBL" id="AJY75902.1"/>
    </source>
</evidence>
<dbReference type="OrthoDB" id="9815420at2"/>
<feature type="domain" description="Microcystin LR degradation protein MlrC C-terminal" evidence="1">
    <location>
        <begin position="300"/>
        <end position="478"/>
    </location>
</feature>